<dbReference type="Proteomes" id="UP000789901">
    <property type="component" value="Unassembled WGS sequence"/>
</dbReference>
<evidence type="ECO:0000313" key="2">
    <source>
        <dbReference type="Proteomes" id="UP000789901"/>
    </source>
</evidence>
<accession>A0ABM8W4R0</accession>
<protein>
    <submittedName>
        <fullName evidence="1">26834_t:CDS:1</fullName>
    </submittedName>
</protein>
<evidence type="ECO:0000313" key="1">
    <source>
        <dbReference type="EMBL" id="CAG8524579.1"/>
    </source>
</evidence>
<keyword evidence="2" id="KW-1185">Reference proteome</keyword>
<dbReference type="EMBL" id="CAJVQB010001185">
    <property type="protein sequence ID" value="CAG8524579.1"/>
    <property type="molecule type" value="Genomic_DNA"/>
</dbReference>
<name>A0ABM8W4R0_GIGMA</name>
<sequence>MSETTARSKKRLGGTQILCTKNSECLSNQYRLRSSGTKGFACSLGNGFEESDFGEKCQSDDDCTDGIYYGVCVCAGNKVGL</sequence>
<proteinExistence type="predicted"/>
<reference evidence="1 2" key="1">
    <citation type="submission" date="2021-06" db="EMBL/GenBank/DDBJ databases">
        <authorList>
            <person name="Kallberg Y."/>
            <person name="Tangrot J."/>
            <person name="Rosling A."/>
        </authorList>
    </citation>
    <scope>NUCLEOTIDE SEQUENCE [LARGE SCALE GENOMIC DNA]</scope>
    <source>
        <strain evidence="1 2">120-4 pot B 10/14</strain>
    </source>
</reference>
<gene>
    <name evidence="1" type="ORF">GMARGA_LOCUS3324</name>
</gene>
<organism evidence="1 2">
    <name type="scientific">Gigaspora margarita</name>
    <dbReference type="NCBI Taxonomy" id="4874"/>
    <lineage>
        <taxon>Eukaryota</taxon>
        <taxon>Fungi</taxon>
        <taxon>Fungi incertae sedis</taxon>
        <taxon>Mucoromycota</taxon>
        <taxon>Glomeromycotina</taxon>
        <taxon>Glomeromycetes</taxon>
        <taxon>Diversisporales</taxon>
        <taxon>Gigasporaceae</taxon>
        <taxon>Gigaspora</taxon>
    </lineage>
</organism>
<comment type="caution">
    <text evidence="1">The sequence shown here is derived from an EMBL/GenBank/DDBJ whole genome shotgun (WGS) entry which is preliminary data.</text>
</comment>